<accession>A0A5J4Q676</accession>
<dbReference type="EMBL" id="SNRY01004896">
    <property type="protein sequence ID" value="KAA6316394.1"/>
    <property type="molecule type" value="Genomic_DNA"/>
</dbReference>
<sequence>LSPLKVTTVELDIIWQDSNGKESATAKLNT</sequence>
<dbReference type="AlphaFoldDB" id="A0A5J4Q676"/>
<protein>
    <submittedName>
        <fullName evidence="1">Uncharacterized protein</fullName>
    </submittedName>
</protein>
<evidence type="ECO:0000313" key="1">
    <source>
        <dbReference type="EMBL" id="KAA6316394.1"/>
    </source>
</evidence>
<organism evidence="1">
    <name type="scientific">termite gut metagenome</name>
    <dbReference type="NCBI Taxonomy" id="433724"/>
    <lineage>
        <taxon>unclassified sequences</taxon>
        <taxon>metagenomes</taxon>
        <taxon>organismal metagenomes</taxon>
    </lineage>
</organism>
<name>A0A5J4Q676_9ZZZZ</name>
<comment type="caution">
    <text evidence="1">The sequence shown here is derived from an EMBL/GenBank/DDBJ whole genome shotgun (WGS) entry which is preliminary data.</text>
</comment>
<proteinExistence type="predicted"/>
<gene>
    <name evidence="1" type="ORF">EZS27_033287</name>
</gene>
<reference evidence="1" key="1">
    <citation type="submission" date="2019-03" db="EMBL/GenBank/DDBJ databases">
        <title>Single cell metagenomics reveals metabolic interactions within the superorganism composed of flagellate Streblomastix strix and complex community of Bacteroidetes bacteria on its surface.</title>
        <authorList>
            <person name="Treitli S.C."/>
            <person name="Kolisko M."/>
            <person name="Husnik F."/>
            <person name="Keeling P."/>
            <person name="Hampl V."/>
        </authorList>
    </citation>
    <scope>NUCLEOTIDE SEQUENCE</scope>
    <source>
        <strain evidence="1">STM</strain>
    </source>
</reference>
<feature type="non-terminal residue" evidence="1">
    <location>
        <position position="1"/>
    </location>
</feature>